<dbReference type="PANTHER" id="PTHR30106:SF2">
    <property type="entry name" value="UPF0324 INNER MEMBRANE PROTEIN YEIH"/>
    <property type="match status" value="1"/>
</dbReference>
<evidence type="ECO:0000256" key="3">
    <source>
        <dbReference type="ARBA" id="ARBA00022475"/>
    </source>
</evidence>
<feature type="transmembrane region" description="Helical" evidence="7">
    <location>
        <begin position="284"/>
        <end position="300"/>
    </location>
</feature>
<evidence type="ECO:0000256" key="4">
    <source>
        <dbReference type="ARBA" id="ARBA00022692"/>
    </source>
</evidence>
<dbReference type="InterPro" id="IPR018383">
    <property type="entry name" value="UPF0324_pro"/>
</dbReference>
<feature type="transmembrane region" description="Helical" evidence="7">
    <location>
        <begin position="150"/>
        <end position="170"/>
    </location>
</feature>
<reference evidence="8 9" key="1">
    <citation type="submission" date="2016-10" db="EMBL/GenBank/DDBJ databases">
        <authorList>
            <person name="de Groot N.N."/>
        </authorList>
    </citation>
    <scope>NUCLEOTIDE SEQUENCE [LARGE SCALE GENOMIC DNA]</scope>
    <source>
        <strain evidence="8 9">DSM 18979</strain>
    </source>
</reference>
<accession>A0A1I0DAM7</accession>
<comment type="similarity">
    <text evidence="2">Belongs to the UPF0324 family.</text>
</comment>
<evidence type="ECO:0000256" key="2">
    <source>
        <dbReference type="ARBA" id="ARBA00007977"/>
    </source>
</evidence>
<evidence type="ECO:0000313" key="8">
    <source>
        <dbReference type="EMBL" id="SET28617.1"/>
    </source>
</evidence>
<keyword evidence="3" id="KW-1003">Cell membrane</keyword>
<dbReference type="PANTHER" id="PTHR30106">
    <property type="entry name" value="INNER MEMBRANE PROTEIN YEIH-RELATED"/>
    <property type="match status" value="1"/>
</dbReference>
<name>A0A1I0DAM7_9FIRM</name>
<dbReference type="Pfam" id="PF03601">
    <property type="entry name" value="Cons_hypoth698"/>
    <property type="match status" value="1"/>
</dbReference>
<evidence type="ECO:0000256" key="6">
    <source>
        <dbReference type="ARBA" id="ARBA00023136"/>
    </source>
</evidence>
<dbReference type="GO" id="GO:0005886">
    <property type="term" value="C:plasma membrane"/>
    <property type="evidence" value="ECO:0007669"/>
    <property type="project" value="UniProtKB-SubCell"/>
</dbReference>
<gene>
    <name evidence="8" type="ORF">SAMN05660297_01919</name>
</gene>
<keyword evidence="6 7" id="KW-0472">Membrane</keyword>
<feature type="transmembrane region" description="Helical" evidence="7">
    <location>
        <begin position="312"/>
        <end position="334"/>
    </location>
</feature>
<organism evidence="8 9">
    <name type="scientific">Natronincola peptidivorans</name>
    <dbReference type="NCBI Taxonomy" id="426128"/>
    <lineage>
        <taxon>Bacteria</taxon>
        <taxon>Bacillati</taxon>
        <taxon>Bacillota</taxon>
        <taxon>Clostridia</taxon>
        <taxon>Peptostreptococcales</taxon>
        <taxon>Natronincolaceae</taxon>
        <taxon>Natronincola</taxon>
    </lineage>
</organism>
<comment type="subcellular location">
    <subcellularLocation>
        <location evidence="1">Cell membrane</location>
        <topology evidence="1">Multi-pass membrane protein</topology>
    </subcellularLocation>
</comment>
<feature type="transmembrane region" description="Helical" evidence="7">
    <location>
        <begin position="244"/>
        <end position="264"/>
    </location>
</feature>
<sequence>MQKNIKGLIFTIFIAISATITNRYLFAFIETLTLGILFAIIWRNTVGIRTGYISGVSYAAKEVLKWGIILLGLRLNFVTLSQLGARVFVIVLTVVVFGQAAAYYLGKIFGLNKKLAVLLGIGSSICGTSAIVALGPVIDAGEEDTTMAAAIISIMGTFGVIIFSFLAFLLPLSDMAFGVWAGTTLQNVPHAIAGAFARGEAAGDAGTLVKMGRVALLAPTAIVYSSIFQQHAHDKKKKARVPSYVIGFLVVGIIASLNNYFHLFPWNFPMGSYEINLFQILRDLGNWFVLIAMVGMGLQADIRSFKAAGLKAFVSCSLLFVMICIFGLSLIILLNL</sequence>
<dbReference type="AlphaFoldDB" id="A0A1I0DAM7"/>
<evidence type="ECO:0000313" key="9">
    <source>
        <dbReference type="Proteomes" id="UP000199568"/>
    </source>
</evidence>
<feature type="transmembrane region" description="Helical" evidence="7">
    <location>
        <begin position="87"/>
        <end position="105"/>
    </location>
</feature>
<evidence type="ECO:0000256" key="7">
    <source>
        <dbReference type="SAM" id="Phobius"/>
    </source>
</evidence>
<dbReference type="STRING" id="426128.SAMN05660297_01919"/>
<keyword evidence="4 7" id="KW-0812">Transmembrane</keyword>
<keyword evidence="5 7" id="KW-1133">Transmembrane helix</keyword>
<protein>
    <submittedName>
        <fullName evidence="8">Conserved hypothetical integral membrane protein</fullName>
    </submittedName>
</protein>
<evidence type="ECO:0000256" key="1">
    <source>
        <dbReference type="ARBA" id="ARBA00004651"/>
    </source>
</evidence>
<dbReference type="RefSeq" id="WP_170834758.1">
    <property type="nucleotide sequence ID" value="NZ_FOHU01000007.1"/>
</dbReference>
<evidence type="ECO:0000256" key="5">
    <source>
        <dbReference type="ARBA" id="ARBA00022989"/>
    </source>
</evidence>
<dbReference type="Proteomes" id="UP000199568">
    <property type="component" value="Unassembled WGS sequence"/>
</dbReference>
<feature type="transmembrane region" description="Helical" evidence="7">
    <location>
        <begin position="117"/>
        <end position="138"/>
    </location>
</feature>
<proteinExistence type="inferred from homology"/>
<dbReference type="EMBL" id="FOHU01000007">
    <property type="protein sequence ID" value="SET28617.1"/>
    <property type="molecule type" value="Genomic_DNA"/>
</dbReference>
<keyword evidence="9" id="KW-1185">Reference proteome</keyword>